<organism evidence="1">
    <name type="scientific">Rhizophora mucronata</name>
    <name type="common">Asiatic mangrove</name>
    <dbReference type="NCBI Taxonomy" id="61149"/>
    <lineage>
        <taxon>Eukaryota</taxon>
        <taxon>Viridiplantae</taxon>
        <taxon>Streptophyta</taxon>
        <taxon>Embryophyta</taxon>
        <taxon>Tracheophyta</taxon>
        <taxon>Spermatophyta</taxon>
        <taxon>Magnoliopsida</taxon>
        <taxon>eudicotyledons</taxon>
        <taxon>Gunneridae</taxon>
        <taxon>Pentapetalae</taxon>
        <taxon>rosids</taxon>
        <taxon>fabids</taxon>
        <taxon>Malpighiales</taxon>
        <taxon>Rhizophoraceae</taxon>
        <taxon>Rhizophora</taxon>
    </lineage>
</organism>
<proteinExistence type="predicted"/>
<reference evidence="1" key="1">
    <citation type="submission" date="2018-02" db="EMBL/GenBank/DDBJ databases">
        <title>Rhizophora mucronata_Transcriptome.</title>
        <authorList>
            <person name="Meera S.P."/>
            <person name="Sreeshan A."/>
            <person name="Augustine A."/>
        </authorList>
    </citation>
    <scope>NUCLEOTIDE SEQUENCE</scope>
    <source>
        <tissue evidence="1">Leaf</tissue>
    </source>
</reference>
<name>A0A2P2QFZ6_RHIMU</name>
<sequence length="38" mass="4149">MKNMGLAKLLSGAHAVCSHGSLESQSIILAWCTRKRSY</sequence>
<protein>
    <submittedName>
        <fullName evidence="1">Uncharacterized protein</fullName>
    </submittedName>
</protein>
<accession>A0A2P2QFZ6</accession>
<evidence type="ECO:0000313" key="1">
    <source>
        <dbReference type="EMBL" id="MBX65921.1"/>
    </source>
</evidence>
<dbReference type="EMBL" id="GGEC01085437">
    <property type="protein sequence ID" value="MBX65921.1"/>
    <property type="molecule type" value="Transcribed_RNA"/>
</dbReference>
<dbReference type="AlphaFoldDB" id="A0A2P2QFZ6"/>